<dbReference type="Pfam" id="PF07690">
    <property type="entry name" value="MFS_1"/>
    <property type="match status" value="1"/>
</dbReference>
<sequence length="329" mass="36303">GFMGLAFIDSFWQFLVLYGIVAALGMGGTTVPLFAALMTKWFEKRRGFAVSSGLTGSCIGQFVLVPLFTVFVLRYGWRVSYFYISLVMLVTITLLTLFIIKGDPDDLGLEPYGHKNKDRPGDRSVPESADIALTDLGLTDAMKTYSFWIFVIVMIICGSGDFLITTHLIPMVTDYNIPAATAGNMLAWLGLMSLAGILVVGPISDVIGVKIPISLTMLLRVLLFLLILNYQNRVSFYIFSFAFGFTFLITAPLNAILVGRLYGFTHVGLISGFISTLHHFGGGFWVYVGGELFDQTGSYRLILLVSMGMAFFAGLIVLFIKEKRHRVVV</sequence>
<feature type="non-terminal residue" evidence="3">
    <location>
        <position position="1"/>
    </location>
</feature>
<feature type="transmembrane region" description="Helical" evidence="1">
    <location>
        <begin position="211"/>
        <end position="230"/>
    </location>
</feature>
<dbReference type="AlphaFoldDB" id="A0A0F9AMZ4"/>
<proteinExistence type="predicted"/>
<dbReference type="InterPro" id="IPR020846">
    <property type="entry name" value="MFS_dom"/>
</dbReference>
<dbReference type="PROSITE" id="PS50850">
    <property type="entry name" value="MFS"/>
    <property type="match status" value="1"/>
</dbReference>
<dbReference type="GO" id="GO:0022857">
    <property type="term" value="F:transmembrane transporter activity"/>
    <property type="evidence" value="ECO:0007669"/>
    <property type="project" value="InterPro"/>
</dbReference>
<feature type="transmembrane region" description="Helical" evidence="1">
    <location>
        <begin position="48"/>
        <end position="75"/>
    </location>
</feature>
<feature type="transmembrane region" description="Helical" evidence="1">
    <location>
        <begin position="264"/>
        <end position="287"/>
    </location>
</feature>
<dbReference type="PANTHER" id="PTHR11360">
    <property type="entry name" value="MONOCARBOXYLATE TRANSPORTER"/>
    <property type="match status" value="1"/>
</dbReference>
<dbReference type="SUPFAM" id="SSF103473">
    <property type="entry name" value="MFS general substrate transporter"/>
    <property type="match status" value="1"/>
</dbReference>
<keyword evidence="1" id="KW-1133">Transmembrane helix</keyword>
<dbReference type="InterPro" id="IPR011701">
    <property type="entry name" value="MFS"/>
</dbReference>
<accession>A0A0F9AMZ4</accession>
<keyword evidence="1" id="KW-0812">Transmembrane</keyword>
<evidence type="ECO:0000259" key="2">
    <source>
        <dbReference type="PROSITE" id="PS50850"/>
    </source>
</evidence>
<dbReference type="EMBL" id="LAZR01056723">
    <property type="protein sequence ID" value="KKK73586.1"/>
    <property type="molecule type" value="Genomic_DNA"/>
</dbReference>
<dbReference type="PANTHER" id="PTHR11360:SF284">
    <property type="entry name" value="EG:103B4.3 PROTEIN-RELATED"/>
    <property type="match status" value="1"/>
</dbReference>
<evidence type="ECO:0000313" key="3">
    <source>
        <dbReference type="EMBL" id="KKK73586.1"/>
    </source>
</evidence>
<dbReference type="Gene3D" id="1.20.1250.20">
    <property type="entry name" value="MFS general substrate transporter like domains"/>
    <property type="match status" value="2"/>
</dbReference>
<feature type="transmembrane region" description="Helical" evidence="1">
    <location>
        <begin position="81"/>
        <end position="100"/>
    </location>
</feature>
<feature type="transmembrane region" description="Helical" evidence="1">
    <location>
        <begin position="185"/>
        <end position="204"/>
    </location>
</feature>
<reference evidence="3" key="1">
    <citation type="journal article" date="2015" name="Nature">
        <title>Complex archaea that bridge the gap between prokaryotes and eukaryotes.</title>
        <authorList>
            <person name="Spang A."/>
            <person name="Saw J.H."/>
            <person name="Jorgensen S.L."/>
            <person name="Zaremba-Niedzwiedzka K."/>
            <person name="Martijn J."/>
            <person name="Lind A.E."/>
            <person name="van Eijk R."/>
            <person name="Schleper C."/>
            <person name="Guy L."/>
            <person name="Ettema T.J."/>
        </authorList>
    </citation>
    <scope>NUCLEOTIDE SEQUENCE</scope>
</reference>
<gene>
    <name evidence="3" type="ORF">LCGC14_2892350</name>
</gene>
<feature type="domain" description="Major facilitator superfamily (MFS) profile" evidence="2">
    <location>
        <begin position="1"/>
        <end position="325"/>
    </location>
</feature>
<feature type="transmembrane region" description="Helical" evidence="1">
    <location>
        <begin position="299"/>
        <end position="320"/>
    </location>
</feature>
<protein>
    <recommendedName>
        <fullName evidence="2">Major facilitator superfamily (MFS) profile domain-containing protein</fullName>
    </recommendedName>
</protein>
<keyword evidence="1" id="KW-0472">Membrane</keyword>
<organism evidence="3">
    <name type="scientific">marine sediment metagenome</name>
    <dbReference type="NCBI Taxonomy" id="412755"/>
    <lineage>
        <taxon>unclassified sequences</taxon>
        <taxon>metagenomes</taxon>
        <taxon>ecological metagenomes</taxon>
    </lineage>
</organism>
<feature type="transmembrane region" description="Helical" evidence="1">
    <location>
        <begin position="236"/>
        <end position="257"/>
    </location>
</feature>
<dbReference type="InterPro" id="IPR050327">
    <property type="entry name" value="Proton-linked_MCT"/>
</dbReference>
<evidence type="ECO:0000256" key="1">
    <source>
        <dbReference type="SAM" id="Phobius"/>
    </source>
</evidence>
<feature type="transmembrane region" description="Helical" evidence="1">
    <location>
        <begin position="12"/>
        <end position="36"/>
    </location>
</feature>
<comment type="caution">
    <text evidence="3">The sequence shown here is derived from an EMBL/GenBank/DDBJ whole genome shotgun (WGS) entry which is preliminary data.</text>
</comment>
<name>A0A0F9AMZ4_9ZZZZ</name>
<dbReference type="InterPro" id="IPR036259">
    <property type="entry name" value="MFS_trans_sf"/>
</dbReference>
<feature type="transmembrane region" description="Helical" evidence="1">
    <location>
        <begin position="145"/>
        <end position="165"/>
    </location>
</feature>